<comment type="caution">
    <text evidence="2">The sequence shown here is derived from an EMBL/GenBank/DDBJ whole genome shotgun (WGS) entry which is preliminary data.</text>
</comment>
<feature type="region of interest" description="Disordered" evidence="1">
    <location>
        <begin position="158"/>
        <end position="177"/>
    </location>
</feature>
<keyword evidence="3" id="KW-1185">Reference proteome</keyword>
<sequence length="321" mass="32038">MVGPGTEAEVWVEPGPVTDGGVGAVGGAVGGGGPGVGAEAGALAGAGVVGRQGSRWASACRFTSPITSSRFFLLEGERNLFRGCCCCCCCCFMSLGPAGAVSCLVGVGVGEELGDASASSPLAREAVRGGRGCLGSLLQLPLGRRLCTSSSSRRSAAAATNGGASWPGGSGTLSRQLGRVGRVGGSSGCTSLRGAPRGERAGAPVADSLSLLLPEAGSPGGCRIRVTREVLQGEVTSRSSRSALSPTVTHEARPRPTPATAPPSLRGHSGFTSLRSRRLKPVFRPPIGSFKLLVGGRPSGASARAGAGGRRLVLHLPPFAI</sequence>
<dbReference type="Proteomes" id="UP000324222">
    <property type="component" value="Unassembled WGS sequence"/>
</dbReference>
<protein>
    <submittedName>
        <fullName evidence="2">Uncharacterized protein</fullName>
    </submittedName>
</protein>
<evidence type="ECO:0000313" key="2">
    <source>
        <dbReference type="EMBL" id="MPC40455.1"/>
    </source>
</evidence>
<dbReference type="AlphaFoldDB" id="A0A5B7F4C0"/>
<evidence type="ECO:0000256" key="1">
    <source>
        <dbReference type="SAM" id="MobiDB-lite"/>
    </source>
</evidence>
<evidence type="ECO:0000313" key="3">
    <source>
        <dbReference type="Proteomes" id="UP000324222"/>
    </source>
</evidence>
<gene>
    <name evidence="2" type="ORF">E2C01_034012</name>
</gene>
<reference evidence="2 3" key="1">
    <citation type="submission" date="2019-05" db="EMBL/GenBank/DDBJ databases">
        <title>Another draft genome of Portunus trituberculatus and its Hox gene families provides insights of decapod evolution.</title>
        <authorList>
            <person name="Jeong J.-H."/>
            <person name="Song I."/>
            <person name="Kim S."/>
            <person name="Choi T."/>
            <person name="Kim D."/>
            <person name="Ryu S."/>
            <person name="Kim W."/>
        </authorList>
    </citation>
    <scope>NUCLEOTIDE SEQUENCE [LARGE SCALE GENOMIC DNA]</scope>
    <source>
        <tissue evidence="2">Muscle</tissue>
    </source>
</reference>
<feature type="region of interest" description="Disordered" evidence="1">
    <location>
        <begin position="233"/>
        <end position="273"/>
    </location>
</feature>
<accession>A0A5B7F4C0</accession>
<dbReference type="EMBL" id="VSRR010004697">
    <property type="protein sequence ID" value="MPC40455.1"/>
    <property type="molecule type" value="Genomic_DNA"/>
</dbReference>
<organism evidence="2 3">
    <name type="scientific">Portunus trituberculatus</name>
    <name type="common">Swimming crab</name>
    <name type="synonym">Neptunus trituberculatus</name>
    <dbReference type="NCBI Taxonomy" id="210409"/>
    <lineage>
        <taxon>Eukaryota</taxon>
        <taxon>Metazoa</taxon>
        <taxon>Ecdysozoa</taxon>
        <taxon>Arthropoda</taxon>
        <taxon>Crustacea</taxon>
        <taxon>Multicrustacea</taxon>
        <taxon>Malacostraca</taxon>
        <taxon>Eumalacostraca</taxon>
        <taxon>Eucarida</taxon>
        <taxon>Decapoda</taxon>
        <taxon>Pleocyemata</taxon>
        <taxon>Brachyura</taxon>
        <taxon>Eubrachyura</taxon>
        <taxon>Portunoidea</taxon>
        <taxon>Portunidae</taxon>
        <taxon>Portuninae</taxon>
        <taxon>Portunus</taxon>
    </lineage>
</organism>
<feature type="compositionally biased region" description="Polar residues" evidence="1">
    <location>
        <begin position="234"/>
        <end position="248"/>
    </location>
</feature>
<name>A0A5B7F4C0_PORTR</name>
<feature type="region of interest" description="Disordered" evidence="1">
    <location>
        <begin position="182"/>
        <end position="203"/>
    </location>
</feature>
<proteinExistence type="predicted"/>